<keyword evidence="9" id="KW-0326">Glycosidase</keyword>
<comment type="similarity">
    <text evidence="3">Belongs to the glycosyl hydrolase 76 family.</text>
</comment>
<comment type="caution">
    <text evidence="12">The sequence shown here is derived from an EMBL/GenBank/DDBJ whole genome shotgun (WGS) entry which is preliminary data.</text>
</comment>
<organism evidence="12 13">
    <name type="scientific">Lasiosphaeria hispida</name>
    <dbReference type="NCBI Taxonomy" id="260671"/>
    <lineage>
        <taxon>Eukaryota</taxon>
        <taxon>Fungi</taxon>
        <taxon>Dikarya</taxon>
        <taxon>Ascomycota</taxon>
        <taxon>Pezizomycotina</taxon>
        <taxon>Sordariomycetes</taxon>
        <taxon>Sordariomycetidae</taxon>
        <taxon>Sordariales</taxon>
        <taxon>Lasiosphaeriaceae</taxon>
        <taxon>Lasiosphaeria</taxon>
    </lineage>
</organism>
<feature type="transmembrane region" description="Helical" evidence="11">
    <location>
        <begin position="450"/>
        <end position="472"/>
    </location>
</feature>
<evidence type="ECO:0000256" key="1">
    <source>
        <dbReference type="ARBA" id="ARBA00001452"/>
    </source>
</evidence>
<dbReference type="GO" id="GO:0008496">
    <property type="term" value="F:mannan endo-1,6-alpha-mannosidase activity"/>
    <property type="evidence" value="ECO:0007669"/>
    <property type="project" value="UniProtKB-EC"/>
</dbReference>
<dbReference type="Proteomes" id="UP001275084">
    <property type="component" value="Unassembled WGS sequence"/>
</dbReference>
<evidence type="ECO:0000256" key="3">
    <source>
        <dbReference type="ARBA" id="ARBA00009699"/>
    </source>
</evidence>
<reference evidence="12" key="1">
    <citation type="journal article" date="2023" name="Mol. Phylogenet. Evol.">
        <title>Genome-scale phylogeny and comparative genomics of the fungal order Sordariales.</title>
        <authorList>
            <person name="Hensen N."/>
            <person name="Bonometti L."/>
            <person name="Westerberg I."/>
            <person name="Brannstrom I.O."/>
            <person name="Guillou S."/>
            <person name="Cros-Aarteil S."/>
            <person name="Calhoun S."/>
            <person name="Haridas S."/>
            <person name="Kuo A."/>
            <person name="Mondo S."/>
            <person name="Pangilinan J."/>
            <person name="Riley R."/>
            <person name="LaButti K."/>
            <person name="Andreopoulos B."/>
            <person name="Lipzen A."/>
            <person name="Chen C."/>
            <person name="Yan M."/>
            <person name="Daum C."/>
            <person name="Ng V."/>
            <person name="Clum A."/>
            <person name="Steindorff A."/>
            <person name="Ohm R.A."/>
            <person name="Martin F."/>
            <person name="Silar P."/>
            <person name="Natvig D.O."/>
            <person name="Lalanne C."/>
            <person name="Gautier V."/>
            <person name="Ament-Velasquez S.L."/>
            <person name="Kruys A."/>
            <person name="Hutchinson M.I."/>
            <person name="Powell A.J."/>
            <person name="Barry K."/>
            <person name="Miller A.N."/>
            <person name="Grigoriev I.V."/>
            <person name="Debuchy R."/>
            <person name="Gladieux P."/>
            <person name="Hiltunen Thoren M."/>
            <person name="Johannesson H."/>
        </authorList>
    </citation>
    <scope>NUCLEOTIDE SEQUENCE</scope>
    <source>
        <strain evidence="12">CBS 955.72</strain>
    </source>
</reference>
<keyword evidence="11" id="KW-0812">Transmembrane</keyword>
<reference evidence="12" key="2">
    <citation type="submission" date="2023-06" db="EMBL/GenBank/DDBJ databases">
        <authorList>
            <consortium name="Lawrence Berkeley National Laboratory"/>
            <person name="Haridas S."/>
            <person name="Hensen N."/>
            <person name="Bonometti L."/>
            <person name="Westerberg I."/>
            <person name="Brannstrom I.O."/>
            <person name="Guillou S."/>
            <person name="Cros-Aarteil S."/>
            <person name="Calhoun S."/>
            <person name="Kuo A."/>
            <person name="Mondo S."/>
            <person name="Pangilinan J."/>
            <person name="Riley R."/>
            <person name="Labutti K."/>
            <person name="Andreopoulos B."/>
            <person name="Lipzen A."/>
            <person name="Chen C."/>
            <person name="Yanf M."/>
            <person name="Daum C."/>
            <person name="Ng V."/>
            <person name="Clum A."/>
            <person name="Steindorff A."/>
            <person name="Ohm R."/>
            <person name="Martin F."/>
            <person name="Silar P."/>
            <person name="Natvig D."/>
            <person name="Lalanne C."/>
            <person name="Gautier V."/>
            <person name="Ament-Velasquez S.L."/>
            <person name="Kruys A."/>
            <person name="Hutchinson M.I."/>
            <person name="Powell A.J."/>
            <person name="Barry K."/>
            <person name="Miller A.N."/>
            <person name="Grigoriev I.V."/>
            <person name="Debuchy R."/>
            <person name="Gladieux P."/>
            <person name="Thoren M.H."/>
            <person name="Johannesson H."/>
        </authorList>
    </citation>
    <scope>NUCLEOTIDE SEQUENCE</scope>
    <source>
        <strain evidence="12">CBS 955.72</strain>
    </source>
</reference>
<evidence type="ECO:0000256" key="9">
    <source>
        <dbReference type="ARBA" id="ARBA00023295"/>
    </source>
</evidence>
<evidence type="ECO:0000256" key="8">
    <source>
        <dbReference type="ARBA" id="ARBA00023180"/>
    </source>
</evidence>
<keyword evidence="11" id="KW-1133">Transmembrane helix</keyword>
<dbReference type="SUPFAM" id="SSF48208">
    <property type="entry name" value="Six-hairpin glycosidases"/>
    <property type="match status" value="1"/>
</dbReference>
<dbReference type="PANTHER" id="PTHR12145:SF36">
    <property type="entry name" value="MANNAN ENDO-1,6-ALPHA-MANNOSIDASE DCW1"/>
    <property type="match status" value="1"/>
</dbReference>
<evidence type="ECO:0000256" key="11">
    <source>
        <dbReference type="SAM" id="Phobius"/>
    </source>
</evidence>
<comment type="subcellular location">
    <subcellularLocation>
        <location evidence="2">Endomembrane system</location>
    </subcellularLocation>
</comment>
<dbReference type="FunFam" id="1.50.10.20:FF:000006">
    <property type="entry name" value="Mannan endo-1,6-alpha-mannosidase"/>
    <property type="match status" value="1"/>
</dbReference>
<accession>A0AAJ0MKA6</accession>
<sequence length="625" mass="68319">MQVKWTNAGARCSSVLAAGLLAMAQLAGAYKLDLSSTDSIKTIAGSMAEDMMSFYHGHQPGGTPGLLPDPYYWWEAGALMGALIDYWYYTGDTRWNNITEEGLLFQVGQHNDYMPRNQTRTEGNDDQGFWGMAVMSAAEYKFQNPPDDKPQWLALAQAVFNTQAARWDEEECGGGLRWQIFTWNNGYDYKNSISQACFFNIAARLALYTGNQSYAYWADKTWDWMEATELLSPGTYYVYDGAHTQNCSDMSPYQWTYNAGAFLLGAAAMYNYTGAGTDRARQAVWRERVDGLLNGTAVFFAGPAADIMSEVACEPVDMCDLDQQSFKAYLARWMAAATKWAPWMLTRVKPLLATSATAAASTCLGGPNGRMCGLKWTEAGKWDGSTGVGQQMAAMEVVLANLIEAAAEPATDGTGGTSVGDPGAGGSDVGRTNPFEFVDSTPPVTTAGRAGAYICTVLVAAGLVAGCVFVLADEGSTQAAARRWAGLRSSWGSRSGKSSDVHAVRTPEKDDDIVIKTREDVGLGLEEGDTVAAAAITPCCRTARPRSTLSDTSSYWSAADCNTSPSVGRGHRYYQQQRQLQQLQQQHEKRLSYPGPTKRASAMRKRTEAKDRNRVVRWRETKQYV</sequence>
<keyword evidence="13" id="KW-1185">Reference proteome</keyword>
<feature type="region of interest" description="Disordered" evidence="10">
    <location>
        <begin position="409"/>
        <end position="437"/>
    </location>
</feature>
<evidence type="ECO:0000313" key="13">
    <source>
        <dbReference type="Proteomes" id="UP001275084"/>
    </source>
</evidence>
<dbReference type="GO" id="GO:0009272">
    <property type="term" value="P:fungal-type cell wall biogenesis"/>
    <property type="evidence" value="ECO:0007669"/>
    <property type="project" value="TreeGrafter"/>
</dbReference>
<dbReference type="InterPro" id="IPR014480">
    <property type="entry name" value="Mannan-1_6-alpha_mannosidase"/>
</dbReference>
<evidence type="ECO:0000256" key="5">
    <source>
        <dbReference type="ARBA" id="ARBA00022729"/>
    </source>
</evidence>
<comment type="catalytic activity">
    <reaction evidence="1">
        <text>Random hydrolysis of (1-&gt;6)-alpha-D-mannosidic linkages in unbranched (1-&gt;6)-mannans.</text>
        <dbReference type="EC" id="3.2.1.101"/>
    </reaction>
</comment>
<keyword evidence="7 11" id="KW-0472">Membrane</keyword>
<dbReference type="EC" id="3.2.1.101" evidence="4"/>
<dbReference type="Gene3D" id="1.50.10.20">
    <property type="match status" value="1"/>
</dbReference>
<evidence type="ECO:0000256" key="4">
    <source>
        <dbReference type="ARBA" id="ARBA00012350"/>
    </source>
</evidence>
<gene>
    <name evidence="12" type="ORF">B0T25DRAFT_444912</name>
</gene>
<dbReference type="InterPro" id="IPR008928">
    <property type="entry name" value="6-hairpin_glycosidase_sf"/>
</dbReference>
<feature type="compositionally biased region" description="Gly residues" evidence="10">
    <location>
        <begin position="413"/>
        <end position="428"/>
    </location>
</feature>
<dbReference type="PANTHER" id="PTHR12145">
    <property type="entry name" value="MANNAN ENDO-1,6-ALPHA-MANNOSIDASE DCW1"/>
    <property type="match status" value="1"/>
</dbReference>
<keyword evidence="5" id="KW-0732">Signal</keyword>
<dbReference type="InterPro" id="IPR005198">
    <property type="entry name" value="Glyco_hydro_76"/>
</dbReference>
<protein>
    <recommendedName>
        <fullName evidence="4">mannan endo-1,6-alpha-mannosidase</fullName>
        <ecNumber evidence="4">3.2.1.101</ecNumber>
    </recommendedName>
</protein>
<proteinExistence type="inferred from homology"/>
<dbReference type="GO" id="GO:0016052">
    <property type="term" value="P:carbohydrate catabolic process"/>
    <property type="evidence" value="ECO:0007669"/>
    <property type="project" value="InterPro"/>
</dbReference>
<keyword evidence="6 12" id="KW-0378">Hydrolase</keyword>
<dbReference type="AlphaFoldDB" id="A0AAJ0MKA6"/>
<evidence type="ECO:0000256" key="2">
    <source>
        <dbReference type="ARBA" id="ARBA00004308"/>
    </source>
</evidence>
<evidence type="ECO:0000313" key="12">
    <source>
        <dbReference type="EMBL" id="KAK3363601.1"/>
    </source>
</evidence>
<name>A0AAJ0MKA6_9PEZI</name>
<evidence type="ECO:0000256" key="7">
    <source>
        <dbReference type="ARBA" id="ARBA00023136"/>
    </source>
</evidence>
<dbReference type="EMBL" id="JAUIQD010000001">
    <property type="protein sequence ID" value="KAK3363601.1"/>
    <property type="molecule type" value="Genomic_DNA"/>
</dbReference>
<evidence type="ECO:0000256" key="10">
    <source>
        <dbReference type="SAM" id="MobiDB-lite"/>
    </source>
</evidence>
<dbReference type="Pfam" id="PF03663">
    <property type="entry name" value="Glyco_hydro_76"/>
    <property type="match status" value="1"/>
</dbReference>
<keyword evidence="8" id="KW-0325">Glycoprotein</keyword>
<feature type="region of interest" description="Disordered" evidence="10">
    <location>
        <begin position="587"/>
        <end position="611"/>
    </location>
</feature>
<dbReference type="GO" id="GO:0012505">
    <property type="term" value="C:endomembrane system"/>
    <property type="evidence" value="ECO:0007669"/>
    <property type="project" value="UniProtKB-SubCell"/>
</dbReference>
<evidence type="ECO:0000256" key="6">
    <source>
        <dbReference type="ARBA" id="ARBA00022801"/>
    </source>
</evidence>